<sequence>METERKHVICRACHAQCGLIVDFEDGVPVATHGDKDNPASAGYSCIKGRELMNYHSFPTRLKHSLERQPDGSHAPCSWNDAAAKVSDKIQAIIDEHGPESVAIYIGTFGFNTLTAQAFALAFMEAINSPMIFTSVTIDQPGKGIAWFQHGFWQAGAYRHEEWDGLMLVGTNPVVSMQGGLGMNPNKNLHAAKKRGMKLIVIDPRVSDVAKKADIHLQCRPGEDAAILACIARQIIEEDLHDKAFVEEETVGFEELKSTLAPFTPEAVSKRSGLKPEELIAAARMYGSFKKADIACGTGANMSGYGNAAEYLNKVLMSLMGHWKREGDLRRNPGVLIEGFPPIAAGTGSEPAWGFGKKLRVRDLEESASGLPTAALADEILTPGEGQIKALIVLGGNPMLAWPDQIKTFEAMKALDLLVCFDPRMSKTCELADYVIAPKIHYETIGTTALNEFLTSFGGGWGYEEPYVQICDPILDTPPGSDLCEEHEFFHAMAGSMGLDLNVKTKAILDHDQAANHKTLFPAGSPLPDPVTVWDAVLKGSPMPFREVYNDPEARKGRLMDCPEERIQAKPADWAERLCIGAPAMLEELDEVAARLDVKQDFETYPYRVISRRLSDIHNSNWHEDPLQRKRVPHHPAFINPKDMNDLGLAPGDVVEIESARATIKCVTIESPEVRAGCLSVPHAWGGNPDEDDDPLGAGGNTGRLSFNDRDFDRRTGIPLMSAIPVRLRRASNQPVAEAAE</sequence>
<evidence type="ECO:0000256" key="5">
    <source>
        <dbReference type="SAM" id="MobiDB-lite"/>
    </source>
</evidence>
<keyword evidence="3" id="KW-0408">Iron</keyword>
<dbReference type="PANTHER" id="PTHR43742">
    <property type="entry name" value="TRIMETHYLAMINE-N-OXIDE REDUCTASE"/>
    <property type="match status" value="1"/>
</dbReference>
<dbReference type="SUPFAM" id="SSF50692">
    <property type="entry name" value="ADC-like"/>
    <property type="match status" value="1"/>
</dbReference>
<evidence type="ECO:0000313" key="7">
    <source>
        <dbReference type="EMBL" id="QTD57266.1"/>
    </source>
</evidence>
<evidence type="ECO:0000259" key="6">
    <source>
        <dbReference type="PROSITE" id="PS51669"/>
    </source>
</evidence>
<keyword evidence="2" id="KW-0479">Metal-binding</keyword>
<dbReference type="RefSeq" id="WP_207989605.1">
    <property type="nucleotide sequence ID" value="NZ_CP071794.1"/>
</dbReference>
<evidence type="ECO:0000313" key="8">
    <source>
        <dbReference type="Proteomes" id="UP000663923"/>
    </source>
</evidence>
<dbReference type="EMBL" id="CP071794">
    <property type="protein sequence ID" value="QTD57266.1"/>
    <property type="molecule type" value="Genomic_DNA"/>
</dbReference>
<feature type="region of interest" description="Disordered" evidence="5">
    <location>
        <begin position="685"/>
        <end position="709"/>
    </location>
</feature>
<accession>A0ABX7T853</accession>
<dbReference type="Pfam" id="PF00384">
    <property type="entry name" value="Molybdopterin"/>
    <property type="match status" value="1"/>
</dbReference>
<dbReference type="Pfam" id="PF04879">
    <property type="entry name" value="Molybdop_Fe4S4"/>
    <property type="match status" value="1"/>
</dbReference>
<dbReference type="InterPro" id="IPR006656">
    <property type="entry name" value="Mopterin_OxRdtase"/>
</dbReference>
<dbReference type="PROSITE" id="PS51669">
    <property type="entry name" value="4FE4S_MOW_BIS_MGD"/>
    <property type="match status" value="1"/>
</dbReference>
<dbReference type="Gene3D" id="3.40.228.10">
    <property type="entry name" value="Dimethylsulfoxide Reductase, domain 2"/>
    <property type="match status" value="1"/>
</dbReference>
<proteinExistence type="inferred from homology"/>
<dbReference type="InterPro" id="IPR006963">
    <property type="entry name" value="Mopterin_OxRdtase_4Fe-4S_dom"/>
</dbReference>
<keyword evidence="4" id="KW-0411">Iron-sulfur</keyword>
<dbReference type="SMART" id="SM00926">
    <property type="entry name" value="Molybdop_Fe4S4"/>
    <property type="match status" value="1"/>
</dbReference>
<feature type="domain" description="4Fe-4S Mo/W bis-MGD-type" evidence="6">
    <location>
        <begin position="3"/>
        <end position="59"/>
    </location>
</feature>
<evidence type="ECO:0000256" key="2">
    <source>
        <dbReference type="ARBA" id="ARBA00022723"/>
    </source>
</evidence>
<gene>
    <name evidence="7" type="ORF">J4G78_06950</name>
</gene>
<evidence type="ECO:0000256" key="1">
    <source>
        <dbReference type="ARBA" id="ARBA00010312"/>
    </source>
</evidence>
<name>A0ABX7T853_9SPHN</name>
<evidence type="ECO:0000256" key="4">
    <source>
        <dbReference type="ARBA" id="ARBA00023014"/>
    </source>
</evidence>
<dbReference type="Proteomes" id="UP000663923">
    <property type="component" value="Chromosome"/>
</dbReference>
<dbReference type="Gene3D" id="2.20.25.90">
    <property type="entry name" value="ADC-like domains"/>
    <property type="match status" value="1"/>
</dbReference>
<dbReference type="InterPro" id="IPR006657">
    <property type="entry name" value="MoPterin_dinucl-bd_dom"/>
</dbReference>
<evidence type="ECO:0000256" key="3">
    <source>
        <dbReference type="ARBA" id="ARBA00023004"/>
    </source>
</evidence>
<keyword evidence="8" id="KW-1185">Reference proteome</keyword>
<dbReference type="SUPFAM" id="SSF53706">
    <property type="entry name" value="Formate dehydrogenase/DMSO reductase, domains 1-3"/>
    <property type="match status" value="1"/>
</dbReference>
<dbReference type="Gene3D" id="2.40.40.20">
    <property type="match status" value="1"/>
</dbReference>
<organism evidence="7 8">
    <name type="scientific">Parasphingorhabdus cellanae</name>
    <dbReference type="NCBI Taxonomy" id="2806553"/>
    <lineage>
        <taxon>Bacteria</taxon>
        <taxon>Pseudomonadati</taxon>
        <taxon>Pseudomonadota</taxon>
        <taxon>Alphaproteobacteria</taxon>
        <taxon>Sphingomonadales</taxon>
        <taxon>Sphingomonadaceae</taxon>
        <taxon>Parasphingorhabdus</taxon>
    </lineage>
</organism>
<comment type="similarity">
    <text evidence="1">Belongs to the prokaryotic molybdopterin-containing oxidoreductase family.</text>
</comment>
<dbReference type="Gene3D" id="3.40.50.740">
    <property type="match status" value="1"/>
</dbReference>
<protein>
    <submittedName>
        <fullName evidence="7">Molybdopterin-dependent oxidoreductase</fullName>
    </submittedName>
</protein>
<dbReference type="InterPro" id="IPR009010">
    <property type="entry name" value="Asp_de-COase-like_dom_sf"/>
</dbReference>
<dbReference type="InterPro" id="IPR050612">
    <property type="entry name" value="Prok_Mopterin_Oxidored"/>
</dbReference>
<dbReference type="Pfam" id="PF01568">
    <property type="entry name" value="Molydop_binding"/>
    <property type="match status" value="1"/>
</dbReference>
<dbReference type="PANTHER" id="PTHR43742:SF2">
    <property type="entry name" value="ASSIMILATORY NITRATE REDUCTASE CATALYTIC SUBUNIT"/>
    <property type="match status" value="1"/>
</dbReference>
<reference evidence="7 8" key="1">
    <citation type="submission" date="2021-03" db="EMBL/GenBank/DDBJ databases">
        <title>Complete genome of Parasphingorhabdus_sp.JHSY0214.</title>
        <authorList>
            <person name="Yoo J.H."/>
            <person name="Bae J.W."/>
        </authorList>
    </citation>
    <scope>NUCLEOTIDE SEQUENCE [LARGE SCALE GENOMIC DNA]</scope>
    <source>
        <strain evidence="7 8">JHSY0214</strain>
    </source>
</reference>